<keyword evidence="1" id="KW-0472">Membrane</keyword>
<dbReference type="AlphaFoldDB" id="A0A2P6R2C9"/>
<keyword evidence="1" id="KW-0812">Transmembrane</keyword>
<feature type="transmembrane region" description="Helical" evidence="1">
    <location>
        <begin position="38"/>
        <end position="57"/>
    </location>
</feature>
<accession>A0A2P6R2C9</accession>
<comment type="caution">
    <text evidence="2">The sequence shown here is derived from an EMBL/GenBank/DDBJ whole genome shotgun (WGS) entry which is preliminary data.</text>
</comment>
<gene>
    <name evidence="2" type="ORF">RchiOBHm_Chr4g0437721</name>
</gene>
<reference evidence="2 3" key="1">
    <citation type="journal article" date="2018" name="Nat. Genet.">
        <title>The Rosa genome provides new insights in the design of modern roses.</title>
        <authorList>
            <person name="Bendahmane M."/>
        </authorList>
    </citation>
    <scope>NUCLEOTIDE SEQUENCE [LARGE SCALE GENOMIC DNA]</scope>
    <source>
        <strain evidence="3">cv. Old Blush</strain>
    </source>
</reference>
<keyword evidence="3" id="KW-1185">Reference proteome</keyword>
<name>A0A2P6R2C9_ROSCH</name>
<proteinExistence type="predicted"/>
<dbReference type="Proteomes" id="UP000238479">
    <property type="component" value="Chromosome 4"/>
</dbReference>
<sequence length="94" mass="10723">MHHSLTFFLSIILSPMPHYSRLHFSSFSSINHSVSHFILSPLYLILLFFFFLSHLPLPSVGQFGSSSPSIPPHLVHLLCWWKCSLQTQLGLETS</sequence>
<evidence type="ECO:0000313" key="3">
    <source>
        <dbReference type="Proteomes" id="UP000238479"/>
    </source>
</evidence>
<evidence type="ECO:0000313" key="2">
    <source>
        <dbReference type="EMBL" id="PRQ40595.1"/>
    </source>
</evidence>
<keyword evidence="1" id="KW-1133">Transmembrane helix</keyword>
<evidence type="ECO:0000256" key="1">
    <source>
        <dbReference type="SAM" id="Phobius"/>
    </source>
</evidence>
<organism evidence="2 3">
    <name type="scientific">Rosa chinensis</name>
    <name type="common">China rose</name>
    <dbReference type="NCBI Taxonomy" id="74649"/>
    <lineage>
        <taxon>Eukaryota</taxon>
        <taxon>Viridiplantae</taxon>
        <taxon>Streptophyta</taxon>
        <taxon>Embryophyta</taxon>
        <taxon>Tracheophyta</taxon>
        <taxon>Spermatophyta</taxon>
        <taxon>Magnoliopsida</taxon>
        <taxon>eudicotyledons</taxon>
        <taxon>Gunneridae</taxon>
        <taxon>Pentapetalae</taxon>
        <taxon>rosids</taxon>
        <taxon>fabids</taxon>
        <taxon>Rosales</taxon>
        <taxon>Rosaceae</taxon>
        <taxon>Rosoideae</taxon>
        <taxon>Rosoideae incertae sedis</taxon>
        <taxon>Rosa</taxon>
    </lineage>
</organism>
<dbReference type="Gramene" id="PRQ40595">
    <property type="protein sequence ID" value="PRQ40595"/>
    <property type="gene ID" value="RchiOBHm_Chr4g0437721"/>
</dbReference>
<dbReference type="EMBL" id="PDCK01000042">
    <property type="protein sequence ID" value="PRQ40595.1"/>
    <property type="molecule type" value="Genomic_DNA"/>
</dbReference>
<protein>
    <submittedName>
        <fullName evidence="2">Uncharacterized protein</fullName>
    </submittedName>
</protein>